<gene>
    <name evidence="1" type="ORF">L201_001484</name>
</gene>
<evidence type="ECO:0000313" key="2">
    <source>
        <dbReference type="Proteomes" id="UP001355207"/>
    </source>
</evidence>
<protein>
    <submittedName>
        <fullName evidence="1">Uncharacterized protein</fullName>
    </submittedName>
</protein>
<name>A0AAX4JP51_9TREE</name>
<dbReference type="GeneID" id="91092156"/>
<sequence length="194" mass="22973">MNKDEMESQDTYKSTVIFPNLKRVVLFSPLVELYLSNPFSEDFFKERIISLKTCIGLNNKLHIDLDAEGMTREMFGGFMKIIRFNLDPKSLVLKIRPDLFPIQSLYAKQSLYTGINLYIETKNVEEENKLQREVRRTYALLSLHFPNQVTHPVHFHLKDQQLIDVINERLSAYGSNKDKWIKIVKWENEDDWMK</sequence>
<dbReference type="Proteomes" id="UP001355207">
    <property type="component" value="Chromosome 2"/>
</dbReference>
<keyword evidence="2" id="KW-1185">Reference proteome</keyword>
<dbReference type="EMBL" id="CP144099">
    <property type="protein sequence ID" value="WWC86607.1"/>
    <property type="molecule type" value="Genomic_DNA"/>
</dbReference>
<accession>A0AAX4JP51</accession>
<reference evidence="1 2" key="1">
    <citation type="submission" date="2024-01" db="EMBL/GenBank/DDBJ databases">
        <title>Comparative genomics of Cryptococcus and Kwoniella reveals pathogenesis evolution and contrasting modes of karyotype evolution via chromosome fusion or intercentromeric recombination.</title>
        <authorList>
            <person name="Coelho M.A."/>
            <person name="David-Palma M."/>
            <person name="Shea T."/>
            <person name="Bowers K."/>
            <person name="McGinley-Smith S."/>
            <person name="Mohammad A.W."/>
            <person name="Gnirke A."/>
            <person name="Yurkov A.M."/>
            <person name="Nowrousian M."/>
            <person name="Sun S."/>
            <person name="Cuomo C.A."/>
            <person name="Heitman J."/>
        </authorList>
    </citation>
    <scope>NUCLEOTIDE SEQUENCE [LARGE SCALE GENOMIC DNA]</scope>
    <source>
        <strain evidence="1 2">CBS 6074</strain>
    </source>
</reference>
<dbReference type="AlphaFoldDB" id="A0AAX4JP51"/>
<proteinExistence type="predicted"/>
<evidence type="ECO:0000313" key="1">
    <source>
        <dbReference type="EMBL" id="WWC86607.1"/>
    </source>
</evidence>
<organism evidence="1 2">
    <name type="scientific">Kwoniella dendrophila CBS 6074</name>
    <dbReference type="NCBI Taxonomy" id="1295534"/>
    <lineage>
        <taxon>Eukaryota</taxon>
        <taxon>Fungi</taxon>
        <taxon>Dikarya</taxon>
        <taxon>Basidiomycota</taxon>
        <taxon>Agaricomycotina</taxon>
        <taxon>Tremellomycetes</taxon>
        <taxon>Tremellales</taxon>
        <taxon>Cryptococcaceae</taxon>
        <taxon>Kwoniella</taxon>
    </lineage>
</organism>
<dbReference type="RefSeq" id="XP_066073370.1">
    <property type="nucleotide sequence ID" value="XM_066217273.1"/>
</dbReference>